<feature type="transmembrane region" description="Helical" evidence="2">
    <location>
        <begin position="174"/>
        <end position="196"/>
    </location>
</feature>
<keyword evidence="4" id="KW-1185">Reference proteome</keyword>
<accession>A0A9P7ZDA5</accession>
<feature type="transmembrane region" description="Helical" evidence="2">
    <location>
        <begin position="132"/>
        <end position="154"/>
    </location>
</feature>
<dbReference type="OrthoDB" id="5370537at2759"/>
<feature type="transmembrane region" description="Helical" evidence="2">
    <location>
        <begin position="202"/>
        <end position="222"/>
    </location>
</feature>
<dbReference type="RefSeq" id="XP_046113878.1">
    <property type="nucleotide sequence ID" value="XM_046260752.1"/>
</dbReference>
<feature type="region of interest" description="Disordered" evidence="1">
    <location>
        <begin position="384"/>
        <end position="458"/>
    </location>
</feature>
<feature type="transmembrane region" description="Helical" evidence="2">
    <location>
        <begin position="35"/>
        <end position="57"/>
    </location>
</feature>
<protein>
    <submittedName>
        <fullName evidence="3">Uncharacterized protein</fullName>
    </submittedName>
</protein>
<evidence type="ECO:0000256" key="1">
    <source>
        <dbReference type="SAM" id="MobiDB-lite"/>
    </source>
</evidence>
<dbReference type="Proteomes" id="UP000887229">
    <property type="component" value="Unassembled WGS sequence"/>
</dbReference>
<feature type="compositionally biased region" description="Low complexity" evidence="1">
    <location>
        <begin position="399"/>
        <end position="418"/>
    </location>
</feature>
<keyword evidence="2" id="KW-0472">Membrane</keyword>
<evidence type="ECO:0000313" key="3">
    <source>
        <dbReference type="EMBL" id="KAG9249954.1"/>
    </source>
</evidence>
<keyword evidence="2" id="KW-0812">Transmembrane</keyword>
<organism evidence="3 4">
    <name type="scientific">Emericellopsis atlantica</name>
    <dbReference type="NCBI Taxonomy" id="2614577"/>
    <lineage>
        <taxon>Eukaryota</taxon>
        <taxon>Fungi</taxon>
        <taxon>Dikarya</taxon>
        <taxon>Ascomycota</taxon>
        <taxon>Pezizomycotina</taxon>
        <taxon>Sordariomycetes</taxon>
        <taxon>Hypocreomycetidae</taxon>
        <taxon>Hypocreales</taxon>
        <taxon>Bionectriaceae</taxon>
        <taxon>Emericellopsis</taxon>
    </lineage>
</organism>
<dbReference type="GeneID" id="70291655"/>
<proteinExistence type="predicted"/>
<feature type="transmembrane region" description="Helical" evidence="2">
    <location>
        <begin position="98"/>
        <end position="117"/>
    </location>
</feature>
<comment type="caution">
    <text evidence="3">The sequence shown here is derived from an EMBL/GenBank/DDBJ whole genome shotgun (WGS) entry which is preliminary data.</text>
</comment>
<evidence type="ECO:0000313" key="4">
    <source>
        <dbReference type="Proteomes" id="UP000887229"/>
    </source>
</evidence>
<dbReference type="EMBL" id="MU251287">
    <property type="protein sequence ID" value="KAG9249954.1"/>
    <property type="molecule type" value="Genomic_DNA"/>
</dbReference>
<feature type="non-terminal residue" evidence="3">
    <location>
        <position position="458"/>
    </location>
</feature>
<sequence length="458" mass="48792">SLNSGIVTNGAAAAAAVFLRPSASSLFHDSQRLALTIFLISAALWALIAFIGLAVNSSSGCQVAIVFTTAFDQIARIAFAQFLLWAMTGGSKRSWATFVPQTLLVLRFVLGGVYVGFQRAQFAPVCFSSTRVLPLGASILGVDAIILSILLITFRTGSSNGTGRLQVNADRAKVLLLGVAGAAFWTVLSAPMLLGIRSLDLFLRTVLPCIGLVVLISMTILAKSQLLANSNEDKLYPNLDDTRQYRMSDLVRDMANRPSLQMSVARRDSKVSKSEAASVRVTALNKPPNRNKALPGINGPVPGQVETGIGGLPVAGQLFPPTKSGNTVDSRYIPPQGSPMSRDGFKKTKYAKKSGHLISGPVLREDSPNPLDKVATVDLMTAARQDQERRAVQTRPLKSRTSGASSSAATAEEWTSRTQRSGVPSAARTHLVPVVESAVTSSAQPSPGLDDLRRRSPR</sequence>
<dbReference type="AlphaFoldDB" id="A0A9P7ZDA5"/>
<keyword evidence="2" id="KW-1133">Transmembrane helix</keyword>
<reference evidence="3" key="1">
    <citation type="journal article" date="2021" name="IMA Fungus">
        <title>Genomic characterization of three marine fungi, including Emericellopsis atlantica sp. nov. with signatures of a generalist lifestyle and marine biomass degradation.</title>
        <authorList>
            <person name="Hagestad O.C."/>
            <person name="Hou L."/>
            <person name="Andersen J.H."/>
            <person name="Hansen E.H."/>
            <person name="Altermark B."/>
            <person name="Li C."/>
            <person name="Kuhnert E."/>
            <person name="Cox R.J."/>
            <person name="Crous P.W."/>
            <person name="Spatafora J.W."/>
            <person name="Lail K."/>
            <person name="Amirebrahimi M."/>
            <person name="Lipzen A."/>
            <person name="Pangilinan J."/>
            <person name="Andreopoulos W."/>
            <person name="Hayes R.D."/>
            <person name="Ng V."/>
            <person name="Grigoriev I.V."/>
            <person name="Jackson S.A."/>
            <person name="Sutton T.D.S."/>
            <person name="Dobson A.D.W."/>
            <person name="Rama T."/>
        </authorList>
    </citation>
    <scope>NUCLEOTIDE SEQUENCE</scope>
    <source>
        <strain evidence="3">TS7</strain>
    </source>
</reference>
<gene>
    <name evidence="3" type="ORF">F5Z01DRAFT_600821</name>
</gene>
<name>A0A9P7ZDA5_9HYPO</name>
<evidence type="ECO:0000256" key="2">
    <source>
        <dbReference type="SAM" id="Phobius"/>
    </source>
</evidence>
<feature type="region of interest" description="Disordered" evidence="1">
    <location>
        <begin position="320"/>
        <end position="344"/>
    </location>
</feature>
<feature type="non-terminal residue" evidence="3">
    <location>
        <position position="1"/>
    </location>
</feature>